<evidence type="ECO:0000313" key="1">
    <source>
        <dbReference type="EMBL" id="UWX70318.1"/>
    </source>
</evidence>
<dbReference type="Proteomes" id="UP001059745">
    <property type="component" value="Chromosome 1"/>
</dbReference>
<accession>A0AB38TUJ1</accession>
<evidence type="ECO:0008006" key="3">
    <source>
        <dbReference type="Google" id="ProtNLM"/>
    </source>
</evidence>
<protein>
    <recommendedName>
        <fullName evidence="3">Bacteriophage protein</fullName>
    </recommendedName>
</protein>
<sequence>MTNDQVIRYEVLTNAGLRTVTGEHIVIPNDAGAAFGIHADPLLPDGHYEKWAVTHLVSGLPAGAGATRAGAVKQATRNCERNRKRLRDMLDEATTARTRIQFAAGQLERNSLTTESEKRA</sequence>
<name>A0AB38TUJ1_BURGA</name>
<reference evidence="1" key="1">
    <citation type="submission" date="2022-09" db="EMBL/GenBank/DDBJ databases">
        <title>Genomic of Burkholderia gladioli.</title>
        <authorList>
            <person name="Wu H."/>
        </authorList>
    </citation>
    <scope>NUCLEOTIDE SEQUENCE</scope>
    <source>
        <strain evidence="1">ZN-S4</strain>
    </source>
</reference>
<gene>
    <name evidence="1" type="ORF">NYZ96_00625</name>
</gene>
<organism evidence="1 2">
    <name type="scientific">Burkholderia gladioli</name>
    <name type="common">Pseudomonas marginata</name>
    <name type="synonym">Phytomonas marginata</name>
    <dbReference type="NCBI Taxonomy" id="28095"/>
    <lineage>
        <taxon>Bacteria</taxon>
        <taxon>Pseudomonadati</taxon>
        <taxon>Pseudomonadota</taxon>
        <taxon>Betaproteobacteria</taxon>
        <taxon>Burkholderiales</taxon>
        <taxon>Burkholderiaceae</taxon>
        <taxon>Burkholderia</taxon>
    </lineage>
</organism>
<proteinExistence type="predicted"/>
<evidence type="ECO:0000313" key="2">
    <source>
        <dbReference type="Proteomes" id="UP001059745"/>
    </source>
</evidence>
<dbReference type="AlphaFoldDB" id="A0AB38TUJ1"/>
<dbReference type="RefSeq" id="WP_186018365.1">
    <property type="nucleotide sequence ID" value="NZ_CADEQE010000008.1"/>
</dbReference>
<dbReference type="EMBL" id="CP104214">
    <property type="protein sequence ID" value="UWX70318.1"/>
    <property type="molecule type" value="Genomic_DNA"/>
</dbReference>